<evidence type="ECO:0000313" key="3">
    <source>
        <dbReference type="Proteomes" id="UP000184300"/>
    </source>
</evidence>
<dbReference type="RefSeq" id="XP_022398091.1">
    <property type="nucleotide sequence ID" value="XM_022549051.1"/>
</dbReference>
<dbReference type="InterPro" id="IPR036282">
    <property type="entry name" value="Glutathione-S-Trfase_C_sf"/>
</dbReference>
<dbReference type="STRING" id="1160497.A0A1L9VBX2"/>
<dbReference type="PANTHER" id="PTHR44051">
    <property type="entry name" value="GLUTATHIONE S-TRANSFERASE-RELATED"/>
    <property type="match status" value="1"/>
</dbReference>
<dbReference type="PANTHER" id="PTHR44051:SF8">
    <property type="entry name" value="GLUTATHIONE S-TRANSFERASE GSTA"/>
    <property type="match status" value="1"/>
</dbReference>
<accession>A0A1L9VBX2</accession>
<dbReference type="InterPro" id="IPR040079">
    <property type="entry name" value="Glutathione_S-Trfase"/>
</dbReference>
<dbReference type="Gene3D" id="1.20.1050.10">
    <property type="match status" value="1"/>
</dbReference>
<evidence type="ECO:0000313" key="2">
    <source>
        <dbReference type="EMBL" id="OJJ81393.1"/>
    </source>
</evidence>
<dbReference type="EMBL" id="KV878906">
    <property type="protein sequence ID" value="OJJ81393.1"/>
    <property type="molecule type" value="Genomic_DNA"/>
</dbReference>
<dbReference type="SFLD" id="SFLDS00019">
    <property type="entry name" value="Glutathione_Transferase_(cytos"/>
    <property type="match status" value="1"/>
</dbReference>
<dbReference type="GeneID" id="34465311"/>
<dbReference type="SUPFAM" id="SSF47616">
    <property type="entry name" value="GST C-terminal domain-like"/>
    <property type="match status" value="1"/>
</dbReference>
<dbReference type="SUPFAM" id="SSF52833">
    <property type="entry name" value="Thioredoxin-like"/>
    <property type="match status" value="1"/>
</dbReference>
<dbReference type="AlphaFoldDB" id="A0A1L9VBX2"/>
<dbReference type="VEuPathDB" id="FungiDB:ASPGLDRAFT_667001"/>
<dbReference type="Gene3D" id="3.40.30.10">
    <property type="entry name" value="Glutaredoxin"/>
    <property type="match status" value="1"/>
</dbReference>
<dbReference type="PROSITE" id="PS50405">
    <property type="entry name" value="GST_CTER"/>
    <property type="match status" value="1"/>
</dbReference>
<dbReference type="CDD" id="cd03057">
    <property type="entry name" value="GST_N_Beta"/>
    <property type="match status" value="1"/>
</dbReference>
<feature type="domain" description="GST C-terminal" evidence="1">
    <location>
        <begin position="88"/>
        <end position="214"/>
    </location>
</feature>
<dbReference type="InterPro" id="IPR010987">
    <property type="entry name" value="Glutathione-S-Trfase_C-like"/>
</dbReference>
<keyword evidence="3" id="KW-1185">Reference proteome</keyword>
<dbReference type="InterPro" id="IPR036249">
    <property type="entry name" value="Thioredoxin-like_sf"/>
</dbReference>
<protein>
    <recommendedName>
        <fullName evidence="1">GST C-terminal domain-containing protein</fullName>
    </recommendedName>
</protein>
<sequence>MSQIKFFFATGACSLCPHILLHEVGTDFEPIIVKRNGTEVHFPDDFHRINLKMRVPVISINNQVITELPAVATAISSLAPEKHLMGRTPMETAKIYEWLNYLSGTLHAGGFGHPWRPERWTTSTDPASLDAVKAKALETILEAYQYIEGRLNGAHAVGDYFTAVDPFLYVFYRWGWIIGRDMLAYPKYSALVRNLETRSAVRVTLAKEELASQF</sequence>
<proteinExistence type="predicted"/>
<reference evidence="3" key="1">
    <citation type="journal article" date="2017" name="Genome Biol.">
        <title>Comparative genomics reveals high biological diversity and specific adaptations in the industrially and medically important fungal genus Aspergillus.</title>
        <authorList>
            <person name="de Vries R.P."/>
            <person name="Riley R."/>
            <person name="Wiebenga A."/>
            <person name="Aguilar-Osorio G."/>
            <person name="Amillis S."/>
            <person name="Uchima C.A."/>
            <person name="Anderluh G."/>
            <person name="Asadollahi M."/>
            <person name="Askin M."/>
            <person name="Barry K."/>
            <person name="Battaglia E."/>
            <person name="Bayram O."/>
            <person name="Benocci T."/>
            <person name="Braus-Stromeyer S.A."/>
            <person name="Caldana C."/>
            <person name="Canovas D."/>
            <person name="Cerqueira G.C."/>
            <person name="Chen F."/>
            <person name="Chen W."/>
            <person name="Choi C."/>
            <person name="Clum A."/>
            <person name="Dos Santos R.A."/>
            <person name="Damasio A.R."/>
            <person name="Diallinas G."/>
            <person name="Emri T."/>
            <person name="Fekete E."/>
            <person name="Flipphi M."/>
            <person name="Freyberg S."/>
            <person name="Gallo A."/>
            <person name="Gournas C."/>
            <person name="Habgood R."/>
            <person name="Hainaut M."/>
            <person name="Harispe M.L."/>
            <person name="Henrissat B."/>
            <person name="Hilden K.S."/>
            <person name="Hope R."/>
            <person name="Hossain A."/>
            <person name="Karabika E."/>
            <person name="Karaffa L."/>
            <person name="Karanyi Z."/>
            <person name="Krasevec N."/>
            <person name="Kuo A."/>
            <person name="Kusch H."/>
            <person name="LaButti K."/>
            <person name="Lagendijk E.L."/>
            <person name="Lapidus A."/>
            <person name="Levasseur A."/>
            <person name="Lindquist E."/>
            <person name="Lipzen A."/>
            <person name="Logrieco A.F."/>
            <person name="MacCabe A."/>
            <person name="Maekelae M.R."/>
            <person name="Malavazi I."/>
            <person name="Melin P."/>
            <person name="Meyer V."/>
            <person name="Mielnichuk N."/>
            <person name="Miskei M."/>
            <person name="Molnar A.P."/>
            <person name="Mule G."/>
            <person name="Ngan C.Y."/>
            <person name="Orejas M."/>
            <person name="Orosz E."/>
            <person name="Ouedraogo J.P."/>
            <person name="Overkamp K.M."/>
            <person name="Park H.-S."/>
            <person name="Perrone G."/>
            <person name="Piumi F."/>
            <person name="Punt P.J."/>
            <person name="Ram A.F."/>
            <person name="Ramon A."/>
            <person name="Rauscher S."/>
            <person name="Record E."/>
            <person name="Riano-Pachon D.M."/>
            <person name="Robert V."/>
            <person name="Roehrig J."/>
            <person name="Ruller R."/>
            <person name="Salamov A."/>
            <person name="Salih N.S."/>
            <person name="Samson R.A."/>
            <person name="Sandor E."/>
            <person name="Sanguinetti M."/>
            <person name="Schuetze T."/>
            <person name="Sepcic K."/>
            <person name="Shelest E."/>
            <person name="Sherlock G."/>
            <person name="Sophianopoulou V."/>
            <person name="Squina F.M."/>
            <person name="Sun H."/>
            <person name="Susca A."/>
            <person name="Todd R.B."/>
            <person name="Tsang A."/>
            <person name="Unkles S.E."/>
            <person name="van de Wiele N."/>
            <person name="van Rossen-Uffink D."/>
            <person name="Oliveira J.V."/>
            <person name="Vesth T.C."/>
            <person name="Visser J."/>
            <person name="Yu J.-H."/>
            <person name="Zhou M."/>
            <person name="Andersen M.R."/>
            <person name="Archer D.B."/>
            <person name="Baker S.E."/>
            <person name="Benoit I."/>
            <person name="Brakhage A.A."/>
            <person name="Braus G.H."/>
            <person name="Fischer R."/>
            <person name="Frisvad J.C."/>
            <person name="Goldman G.H."/>
            <person name="Houbraken J."/>
            <person name="Oakley B."/>
            <person name="Pocsi I."/>
            <person name="Scazzocchio C."/>
            <person name="Seiboth B."/>
            <person name="vanKuyk P.A."/>
            <person name="Wortman J."/>
            <person name="Dyer P.S."/>
            <person name="Grigoriev I.V."/>
        </authorList>
    </citation>
    <scope>NUCLEOTIDE SEQUENCE [LARGE SCALE GENOMIC DNA]</scope>
    <source>
        <strain evidence="3">CBS 516.65</strain>
    </source>
</reference>
<dbReference type="CDD" id="cd03188">
    <property type="entry name" value="GST_C_Beta"/>
    <property type="match status" value="1"/>
</dbReference>
<evidence type="ECO:0000259" key="1">
    <source>
        <dbReference type="PROSITE" id="PS50405"/>
    </source>
</evidence>
<name>A0A1L9VBX2_ASPGL</name>
<organism evidence="2 3">
    <name type="scientific">Aspergillus glaucus CBS 516.65</name>
    <dbReference type="NCBI Taxonomy" id="1160497"/>
    <lineage>
        <taxon>Eukaryota</taxon>
        <taxon>Fungi</taxon>
        <taxon>Dikarya</taxon>
        <taxon>Ascomycota</taxon>
        <taxon>Pezizomycotina</taxon>
        <taxon>Eurotiomycetes</taxon>
        <taxon>Eurotiomycetidae</taxon>
        <taxon>Eurotiales</taxon>
        <taxon>Aspergillaceae</taxon>
        <taxon>Aspergillus</taxon>
        <taxon>Aspergillus subgen. Aspergillus</taxon>
    </lineage>
</organism>
<dbReference type="Proteomes" id="UP000184300">
    <property type="component" value="Unassembled WGS sequence"/>
</dbReference>
<gene>
    <name evidence="2" type="ORF">ASPGLDRAFT_667001</name>
</gene>
<dbReference type="OrthoDB" id="2309723at2759"/>